<dbReference type="OrthoDB" id="3533814at2759"/>
<dbReference type="RefSeq" id="XP_040792324.1">
    <property type="nucleotide sequence ID" value="XM_040936267.1"/>
</dbReference>
<evidence type="ECO:0000313" key="5">
    <source>
        <dbReference type="Proteomes" id="UP000800039"/>
    </source>
</evidence>
<evidence type="ECO:0000259" key="3">
    <source>
        <dbReference type="Pfam" id="PF20237"/>
    </source>
</evidence>
<proteinExistence type="predicted"/>
<keyword evidence="5" id="KW-1185">Reference proteome</keyword>
<keyword evidence="2" id="KW-0472">Membrane</keyword>
<dbReference type="Proteomes" id="UP000800039">
    <property type="component" value="Unassembled WGS sequence"/>
</dbReference>
<evidence type="ECO:0000256" key="2">
    <source>
        <dbReference type="SAM" id="Phobius"/>
    </source>
</evidence>
<comment type="caution">
    <text evidence="4">The sequence shown here is derived from an EMBL/GenBank/DDBJ whole genome shotgun (WGS) entry which is preliminary data.</text>
</comment>
<organism evidence="4 5">
    <name type="scientific">Cucurbitaria berberidis CBS 394.84</name>
    <dbReference type="NCBI Taxonomy" id="1168544"/>
    <lineage>
        <taxon>Eukaryota</taxon>
        <taxon>Fungi</taxon>
        <taxon>Dikarya</taxon>
        <taxon>Ascomycota</taxon>
        <taxon>Pezizomycotina</taxon>
        <taxon>Dothideomycetes</taxon>
        <taxon>Pleosporomycetidae</taxon>
        <taxon>Pleosporales</taxon>
        <taxon>Pleosporineae</taxon>
        <taxon>Cucurbitariaceae</taxon>
        <taxon>Cucurbitaria</taxon>
    </lineage>
</organism>
<feature type="domain" description="DUF6594" evidence="3">
    <location>
        <begin position="17"/>
        <end position="286"/>
    </location>
</feature>
<keyword evidence="2" id="KW-1133">Transmembrane helix</keyword>
<dbReference type="PANTHER" id="PTHR34502">
    <property type="entry name" value="DUF6594 DOMAIN-CONTAINING PROTEIN-RELATED"/>
    <property type="match status" value="1"/>
</dbReference>
<dbReference type="Pfam" id="PF20237">
    <property type="entry name" value="DUF6594"/>
    <property type="match status" value="1"/>
</dbReference>
<dbReference type="PANTHER" id="PTHR34502:SF4">
    <property type="entry name" value="DUF6594 DOMAIN-CONTAINING PROTEIN"/>
    <property type="match status" value="1"/>
</dbReference>
<gene>
    <name evidence="4" type="ORF">K460DRAFT_399873</name>
</gene>
<feature type="region of interest" description="Disordered" evidence="1">
    <location>
        <begin position="308"/>
        <end position="331"/>
    </location>
</feature>
<feature type="transmembrane region" description="Helical" evidence="2">
    <location>
        <begin position="215"/>
        <end position="241"/>
    </location>
</feature>
<evidence type="ECO:0000313" key="4">
    <source>
        <dbReference type="EMBL" id="KAF1849761.1"/>
    </source>
</evidence>
<sequence>MNQKEEEIELGVLRDGYPALADWIARDPDNETFVFRKFDRLAARNILHLQAQLTALEREIEQLDETARHSPESNVRQSLRRYETLINRANDAANPGSPESRLITKLKELKELLKDYHEAICRQSQINGMNRPRERPLSAFREFVDGSAFKDEDGSPMPIISGRAKAFLNNPDDLVALTKPEEDDYLSRFLQDHWLFRKRRTADPLDRTTIYKNAYIVRTVAAFDLVLAAVLLIGAIIHLYFVTDPKAKLGLVAMYTILFASSMLLCTNARRAEIFAATATYAAVLVVFEKKEFAIPWDRDSVGQELQDLRRPGANSASSSDPNDKMMKLLPGNDVDINEGNDIARGAMHSMRQ</sequence>
<dbReference type="GeneID" id="63853517"/>
<reference evidence="4" key="1">
    <citation type="submission" date="2020-01" db="EMBL/GenBank/DDBJ databases">
        <authorList>
            <consortium name="DOE Joint Genome Institute"/>
            <person name="Haridas S."/>
            <person name="Albert R."/>
            <person name="Binder M."/>
            <person name="Bloem J."/>
            <person name="Labutti K."/>
            <person name="Salamov A."/>
            <person name="Andreopoulos B."/>
            <person name="Baker S.E."/>
            <person name="Barry K."/>
            <person name="Bills G."/>
            <person name="Bluhm B.H."/>
            <person name="Cannon C."/>
            <person name="Castanera R."/>
            <person name="Culley D.E."/>
            <person name="Daum C."/>
            <person name="Ezra D."/>
            <person name="Gonzalez J.B."/>
            <person name="Henrissat B."/>
            <person name="Kuo A."/>
            <person name="Liang C."/>
            <person name="Lipzen A."/>
            <person name="Lutzoni F."/>
            <person name="Magnuson J."/>
            <person name="Mondo S."/>
            <person name="Nolan M."/>
            <person name="Ohm R."/>
            <person name="Pangilinan J."/>
            <person name="Park H.-J."/>
            <person name="Ramirez L."/>
            <person name="Alfaro M."/>
            <person name="Sun H."/>
            <person name="Tritt A."/>
            <person name="Yoshinaga Y."/>
            <person name="Zwiers L.-H."/>
            <person name="Turgeon B.G."/>
            <person name="Goodwin S.B."/>
            <person name="Spatafora J.W."/>
            <person name="Crous P.W."/>
            <person name="Grigoriev I.V."/>
        </authorList>
    </citation>
    <scope>NUCLEOTIDE SEQUENCE</scope>
    <source>
        <strain evidence="4">CBS 394.84</strain>
    </source>
</reference>
<keyword evidence="2" id="KW-0812">Transmembrane</keyword>
<dbReference type="EMBL" id="ML976614">
    <property type="protein sequence ID" value="KAF1849761.1"/>
    <property type="molecule type" value="Genomic_DNA"/>
</dbReference>
<evidence type="ECO:0000256" key="1">
    <source>
        <dbReference type="SAM" id="MobiDB-lite"/>
    </source>
</evidence>
<dbReference type="AlphaFoldDB" id="A0A9P4GRH2"/>
<dbReference type="InterPro" id="IPR046529">
    <property type="entry name" value="DUF6594"/>
</dbReference>
<name>A0A9P4GRH2_9PLEO</name>
<protein>
    <recommendedName>
        <fullName evidence="3">DUF6594 domain-containing protein</fullName>
    </recommendedName>
</protein>
<feature type="transmembrane region" description="Helical" evidence="2">
    <location>
        <begin position="247"/>
        <end position="266"/>
    </location>
</feature>
<accession>A0A9P4GRH2</accession>